<feature type="compositionally biased region" description="Acidic residues" evidence="2">
    <location>
        <begin position="862"/>
        <end position="873"/>
    </location>
</feature>
<feature type="compositionally biased region" description="Low complexity" evidence="2">
    <location>
        <begin position="1022"/>
        <end position="1033"/>
    </location>
</feature>
<gene>
    <name evidence="4" type="ORF">D0Y50_12300</name>
</gene>
<feature type="compositionally biased region" description="Low complexity" evidence="2">
    <location>
        <begin position="1416"/>
        <end position="1428"/>
    </location>
</feature>
<feature type="compositionally biased region" description="Low complexity" evidence="2">
    <location>
        <begin position="1336"/>
        <end position="1346"/>
    </location>
</feature>
<feature type="chain" id="PRO_5017022320" description="AAA family ATPase" evidence="3">
    <location>
        <begin position="25"/>
        <end position="1702"/>
    </location>
</feature>
<feature type="compositionally biased region" description="Acidic residues" evidence="2">
    <location>
        <begin position="1127"/>
        <end position="1159"/>
    </location>
</feature>
<feature type="compositionally biased region" description="Acidic residues" evidence="2">
    <location>
        <begin position="1217"/>
        <end position="1249"/>
    </location>
</feature>
<feature type="compositionally biased region" description="Acidic residues" evidence="2">
    <location>
        <begin position="1259"/>
        <end position="1281"/>
    </location>
</feature>
<name>A0A346NNF5_9ALTE</name>
<keyword evidence="1" id="KW-0175">Coiled coil</keyword>
<feature type="compositionally biased region" description="Low complexity" evidence="2">
    <location>
        <begin position="1554"/>
        <end position="1572"/>
    </location>
</feature>
<feature type="region of interest" description="Disordered" evidence="2">
    <location>
        <begin position="681"/>
        <end position="1428"/>
    </location>
</feature>
<feature type="compositionally biased region" description="Basic and acidic residues" evidence="2">
    <location>
        <begin position="1376"/>
        <end position="1389"/>
    </location>
</feature>
<evidence type="ECO:0000313" key="5">
    <source>
        <dbReference type="Proteomes" id="UP000262073"/>
    </source>
</evidence>
<evidence type="ECO:0000256" key="2">
    <source>
        <dbReference type="SAM" id="MobiDB-lite"/>
    </source>
</evidence>
<feature type="compositionally biased region" description="Acidic residues" evidence="2">
    <location>
        <begin position="1529"/>
        <end position="1548"/>
    </location>
</feature>
<dbReference type="KEGG" id="salm:D0Y50_12300"/>
<evidence type="ECO:0008006" key="6">
    <source>
        <dbReference type="Google" id="ProtNLM"/>
    </source>
</evidence>
<feature type="compositionally biased region" description="Acidic residues" evidence="2">
    <location>
        <begin position="810"/>
        <end position="842"/>
    </location>
</feature>
<feature type="compositionally biased region" description="Polar residues" evidence="2">
    <location>
        <begin position="940"/>
        <end position="954"/>
    </location>
</feature>
<evidence type="ECO:0000256" key="1">
    <source>
        <dbReference type="SAM" id="Coils"/>
    </source>
</evidence>
<dbReference type="NCBIfam" id="TIGR03504">
    <property type="entry name" value="FimV_Cterm"/>
    <property type="match status" value="1"/>
</dbReference>
<reference evidence="4 5" key="1">
    <citation type="submission" date="2018-08" db="EMBL/GenBank/DDBJ databases">
        <title>Salinimonas sediminis sp. nov., a piezophilic bacterium isolated from a deep-sea sediment sample from the New Britain Trench.</title>
        <authorList>
            <person name="Cao J."/>
        </authorList>
    </citation>
    <scope>NUCLEOTIDE SEQUENCE [LARGE SCALE GENOMIC DNA]</scope>
    <source>
        <strain evidence="4 5">N102</strain>
    </source>
</reference>
<feature type="signal peptide" evidence="3">
    <location>
        <begin position="1"/>
        <end position="24"/>
    </location>
</feature>
<dbReference type="Proteomes" id="UP000262073">
    <property type="component" value="Chromosome"/>
</dbReference>
<feature type="compositionally biased region" description="Acidic residues" evidence="2">
    <location>
        <begin position="1047"/>
        <end position="1072"/>
    </location>
</feature>
<feature type="compositionally biased region" description="Acidic residues" evidence="2">
    <location>
        <begin position="1171"/>
        <end position="1197"/>
    </location>
</feature>
<feature type="compositionally biased region" description="Acidic residues" evidence="2">
    <location>
        <begin position="695"/>
        <end position="710"/>
    </location>
</feature>
<feature type="coiled-coil region" evidence="1">
    <location>
        <begin position="112"/>
        <end position="215"/>
    </location>
</feature>
<feature type="region of interest" description="Disordered" evidence="2">
    <location>
        <begin position="1456"/>
        <end position="1572"/>
    </location>
</feature>
<dbReference type="Gene3D" id="1.20.58.2200">
    <property type="match status" value="1"/>
</dbReference>
<dbReference type="InterPro" id="IPR020012">
    <property type="entry name" value="LysM_FimV"/>
</dbReference>
<accession>A0A346NNF5</accession>
<evidence type="ECO:0000256" key="3">
    <source>
        <dbReference type="SAM" id="SignalP"/>
    </source>
</evidence>
<dbReference type="InterPro" id="IPR020011">
    <property type="entry name" value="FimV_C"/>
</dbReference>
<evidence type="ECO:0000313" key="4">
    <source>
        <dbReference type="EMBL" id="AXR07062.1"/>
    </source>
</evidence>
<feature type="compositionally biased region" description="Polar residues" evidence="2">
    <location>
        <begin position="1205"/>
        <end position="1214"/>
    </location>
</feature>
<keyword evidence="5" id="KW-1185">Reference proteome</keyword>
<sequence>MKSHLTGLLVLLLLSAYPVTDAGAQERQTQLRGPKNATSQYSGAVYGPIDEQDTLWRIADRYRQDKSVSVYQVMLAIYELNPNAFEQDNLNLLVQGATLRLPSQRYTARVNKAQAQARADRDDARYAELLKQPSTTNNNIKPAEPLVNRADLSDTRSAIEQKITRLDEQQVRQFDELRQQFSSSLDNVQALLDENRKLYKRVEQVNTDLMNLRQQVEGDVQSQMDEQLALQRQLLDMVKQEQAERTAEKNNSLSSTLTQPASLIIGSGILTLLLAGGLAAWLLRKRNAEPEALAPQSEPAPAVASDIDIDDRATSMSPDLEDDTPELTDDELFNDDELLDDVLSSELEDTLDSELDSFSDLDDDMLVPDDSEQIFEDGESELGQDDLDSLFDDELDDTSLDDEALDDSALEGIDLADDDTGSTAEEDEVVPDDDKTIDELLAENQPPVSEDDFTVVTDDASTAPEESAPVSDAQENALPTMAGIADDGEEQPEISIDDLLEAEQEKAKNSFAKDNDVVDETMLGKLDSEINQQNAELDRLADGILEEIDQLEQMGGLPTAEELEEEEQAFFGQGSPQGIQSLDGLVDDIEDMELEESELNEIDTSENFADPLSDELIAQLQAENDFANDTTDIALPEGDEAVTGFDDPLSDELLAELSAEQDDEEAQLNSLSDELLAELEHDGELGETSDVAAVEPEDSIEDELTDDLLAELEAGITGNELPTDAEQPINEFPVEPFSPSDTGNEGENEPQDIDIDELLDDVEMPAPESVDNVVTDTTEPPGEPALDASVAEQDIDSQPDNADEAKPEAELAEQDIDSLLDDVEEAESEPETDLADAEETLAEDAAAPSDADNTENVLSDEQAVDEPTTEESGPDAPIAEEQDKTGPADSDPAEPKPAEAEPAAVDTLAEQDIDSLLDDVEEAEPEADLADAEETLADESTTPSDADNTENVLSDEQALDEPTTEESGPDAPTAEEQDETEPAESKPAEAEPAADEMLAEQDIDSLLDDVEEAEPETDLADATDALAEDAATPSDADNTDNTLSDELAVDDITAEESGSDAPTAEEQDETEPAADAALAEQDIDSLLDDVEEAEPETDLADATDTLAEDAAAPSDADNTENVLSDELAVDDITTEESGSDAPIAEEQDETEPAEPEPAEADPAADAALAEQDIDSLLDDVEEAEPEANLADAEEALAEDAATPSDADNTENVLSDEQAVDDIAAEESGSDAPIAEEQDETEPAEPEPAEAEPAAVDTLAEQDIDSLLDDVEEAEPETDLADATDTLAEDAAAPSDADNTENVLSDELTVDEPTAEESGSDAPTAEEQDETEPAEPEPAADAALAEQGIDSLLDDVEEAEPAADIADEPTAQSDSESAVHDEALFEELNHLPETLSEADFEGEPSLELEDDAEEESLLSSGAPTAVPATDDTAVQIDPLDAALAEFDQQLMDDIPSITDTVNDTNTPKDTFDDSILTSFDDNEDFSLEQEQDGIVPGTRAHEGDINELEDVPGLDEWLSGNSTADKDILDELEGSDFDDLLGSMDDDSGFPEPPVNNESAAENNAAASPTAAEDAFRLANPDLDLAALLNEPEDSVGGNEPSAEPDYLDVETLLDESMQDDDRQFEEMPLDLDVSLSDFSGISDDADIIDIDKDAGQNANLDLARVYMEMDDMPSARELLEEVIEKGSEEQKKEAVELLGSLV</sequence>
<dbReference type="RefSeq" id="WP_117317218.1">
    <property type="nucleotide sequence ID" value="NZ_CP031769.1"/>
</dbReference>
<feature type="compositionally biased region" description="Acidic residues" evidence="2">
    <location>
        <begin position="957"/>
        <end position="982"/>
    </location>
</feature>
<feature type="compositionally biased region" description="Acidic residues" evidence="2">
    <location>
        <begin position="909"/>
        <end position="937"/>
    </location>
</feature>
<feature type="compositionally biased region" description="Polar residues" evidence="2">
    <location>
        <begin position="1035"/>
        <end position="1044"/>
    </location>
</feature>
<dbReference type="OrthoDB" id="5298707at2"/>
<feature type="compositionally biased region" description="Acidic residues" evidence="2">
    <location>
        <begin position="1351"/>
        <end position="1366"/>
    </location>
</feature>
<feature type="compositionally biased region" description="Acidic residues" evidence="2">
    <location>
        <begin position="1307"/>
        <end position="1334"/>
    </location>
</feature>
<feature type="compositionally biased region" description="Polar residues" evidence="2">
    <location>
        <begin position="1456"/>
        <end position="1467"/>
    </location>
</feature>
<feature type="compositionally biased region" description="Acidic residues" evidence="2">
    <location>
        <begin position="992"/>
        <end position="1021"/>
    </location>
</feature>
<feature type="compositionally biased region" description="Low complexity" evidence="2">
    <location>
        <begin position="1102"/>
        <end position="1113"/>
    </location>
</feature>
<proteinExistence type="predicted"/>
<feature type="compositionally biased region" description="Low complexity" evidence="2">
    <location>
        <begin position="1282"/>
        <end position="1293"/>
    </location>
</feature>
<feature type="region of interest" description="Disordered" evidence="2">
    <location>
        <begin position="377"/>
        <end position="433"/>
    </location>
</feature>
<protein>
    <recommendedName>
        <fullName evidence="6">AAA family ATPase</fullName>
    </recommendedName>
</protein>
<keyword evidence="3" id="KW-0732">Signal</keyword>
<feature type="compositionally biased region" description="Acidic residues" evidence="2">
    <location>
        <begin position="1081"/>
        <end position="1101"/>
    </location>
</feature>
<feature type="compositionally biased region" description="Low complexity" evidence="2">
    <location>
        <begin position="1160"/>
        <end position="1170"/>
    </location>
</feature>
<feature type="compositionally biased region" description="Acidic residues" evidence="2">
    <location>
        <begin position="1395"/>
        <end position="1415"/>
    </location>
</feature>
<dbReference type="EMBL" id="CP031769">
    <property type="protein sequence ID" value="AXR07062.1"/>
    <property type="molecule type" value="Genomic_DNA"/>
</dbReference>
<dbReference type="InterPro" id="IPR038440">
    <property type="entry name" value="FimV_C_sf"/>
</dbReference>
<organism evidence="4 5">
    <name type="scientific">Salinimonas sediminis</name>
    <dbReference type="NCBI Taxonomy" id="2303538"/>
    <lineage>
        <taxon>Bacteria</taxon>
        <taxon>Pseudomonadati</taxon>
        <taxon>Pseudomonadota</taxon>
        <taxon>Gammaproteobacteria</taxon>
        <taxon>Alteromonadales</taxon>
        <taxon>Alteromonadaceae</taxon>
        <taxon>Alteromonas/Salinimonas group</taxon>
        <taxon>Salinimonas</taxon>
    </lineage>
</organism>
<dbReference type="NCBIfam" id="TIGR03505">
    <property type="entry name" value="FimV_core"/>
    <property type="match status" value="1"/>
</dbReference>
<feature type="compositionally biased region" description="Acidic residues" evidence="2">
    <location>
        <begin position="377"/>
        <end position="431"/>
    </location>
</feature>
<feature type="compositionally biased region" description="Acidic residues" evidence="2">
    <location>
        <begin position="744"/>
        <end position="763"/>
    </location>
</feature>
<feature type="compositionally biased region" description="Acidic residues" evidence="2">
    <location>
        <begin position="1479"/>
        <end position="1490"/>
    </location>
</feature>